<dbReference type="EMBL" id="AJWZ01003634">
    <property type="protein sequence ID" value="EKC67682.1"/>
    <property type="molecule type" value="Genomic_DNA"/>
</dbReference>
<dbReference type="InterPro" id="IPR001638">
    <property type="entry name" value="Solute-binding_3/MltF_N"/>
</dbReference>
<evidence type="ECO:0000313" key="3">
    <source>
        <dbReference type="EMBL" id="EKC67682.1"/>
    </source>
</evidence>
<feature type="non-terminal residue" evidence="3">
    <location>
        <position position="1"/>
    </location>
</feature>
<keyword evidence="1" id="KW-0732">Signal</keyword>
<feature type="non-terminal residue" evidence="3">
    <location>
        <position position="190"/>
    </location>
</feature>
<accession>K1T3X1</accession>
<name>K1T3X1_9ZZZZ</name>
<dbReference type="PANTHER" id="PTHR35936">
    <property type="entry name" value="MEMBRANE-BOUND LYTIC MUREIN TRANSGLYCOSYLASE F"/>
    <property type="match status" value="1"/>
</dbReference>
<evidence type="ECO:0000256" key="1">
    <source>
        <dbReference type="ARBA" id="ARBA00022729"/>
    </source>
</evidence>
<feature type="domain" description="Solute-binding protein family 3/N-terminal" evidence="2">
    <location>
        <begin position="38"/>
        <end position="150"/>
    </location>
</feature>
<proteinExistence type="predicted"/>
<sequence>KLAVVSLSILAVAALSAGCGSDSKKAAAPAGKKVVVKTVISGTEAPLSWVDEKGEKHGYEYDVLLEINKKLKNYQLDIQAVPPETQDVMMESGDAKVATGGYYKNAKREQNFILPSNPIGASNLVVYVTKGNETKYKNLEDVVKANLKIVPLTPNGGAFRIVTDWNKKHGNLLKEIPVQSGRSAADGVNS</sequence>
<dbReference type="Pfam" id="PF00497">
    <property type="entry name" value="SBP_bac_3"/>
    <property type="match status" value="1"/>
</dbReference>
<dbReference type="SUPFAM" id="SSF53850">
    <property type="entry name" value="Periplasmic binding protein-like II"/>
    <property type="match status" value="1"/>
</dbReference>
<dbReference type="AlphaFoldDB" id="K1T3X1"/>
<reference evidence="3" key="1">
    <citation type="journal article" date="2013" name="Environ. Microbiol.">
        <title>Microbiota from the distal guts of lean and obese adolescents exhibit partial functional redundancy besides clear differences in community structure.</title>
        <authorList>
            <person name="Ferrer M."/>
            <person name="Ruiz A."/>
            <person name="Lanza F."/>
            <person name="Haange S.B."/>
            <person name="Oberbach A."/>
            <person name="Till H."/>
            <person name="Bargiela R."/>
            <person name="Campoy C."/>
            <person name="Segura M.T."/>
            <person name="Richter M."/>
            <person name="von Bergen M."/>
            <person name="Seifert J."/>
            <person name="Suarez A."/>
        </authorList>
    </citation>
    <scope>NUCLEOTIDE SEQUENCE</scope>
</reference>
<gene>
    <name evidence="3" type="ORF">OBE_05324</name>
</gene>
<protein>
    <submittedName>
        <fullName evidence="3">Amino acid ABC superfamily ATP binding cassette transporter, amino acid-binding protein</fullName>
    </submittedName>
</protein>
<comment type="caution">
    <text evidence="3">The sequence shown here is derived from an EMBL/GenBank/DDBJ whole genome shotgun (WGS) entry which is preliminary data.</text>
</comment>
<evidence type="ECO:0000259" key="2">
    <source>
        <dbReference type="Pfam" id="PF00497"/>
    </source>
</evidence>
<organism evidence="3">
    <name type="scientific">human gut metagenome</name>
    <dbReference type="NCBI Taxonomy" id="408170"/>
    <lineage>
        <taxon>unclassified sequences</taxon>
        <taxon>metagenomes</taxon>
        <taxon>organismal metagenomes</taxon>
    </lineage>
</organism>
<dbReference type="Gene3D" id="3.40.190.10">
    <property type="entry name" value="Periplasmic binding protein-like II"/>
    <property type="match status" value="2"/>
</dbReference>